<gene>
    <name evidence="1" type="ORF">L6452_02983</name>
</gene>
<keyword evidence="2" id="KW-1185">Reference proteome</keyword>
<comment type="caution">
    <text evidence="1">The sequence shown here is derived from an EMBL/GenBank/DDBJ whole genome shotgun (WGS) entry which is preliminary data.</text>
</comment>
<evidence type="ECO:0000313" key="2">
    <source>
        <dbReference type="Proteomes" id="UP001055879"/>
    </source>
</evidence>
<sequence length="356" mass="40514">MGKPKSSTMSPGYGLLLDWERVKVTYGHHHDHHHVLLGHRNPCQNRQLRSPPRPPRPPKPQPKSSTTVTTMASSATETLATEVVSRDRCARTYTNVLPHRRLPIFPKDHASPSRRIGNRKPHLPCLRRLTVASGDWFSSLPPATFSSLSPTMVDFSDRYVRHPAPWSVIVNLQSRDRCARTYTNVLPHRRLPIFPKDHVSPSRRIGNRKPHLPCLRRLTVASGDWFSSLPPATFSSLSPTMVDFSDRYVRHPAPWSVIVNLQSRDRCARTYTNVLPHRRLPIFPKDHVSPSRRIGNRKPHLPCLRRLTVASGDWFSSLPPATFSSLSPTMVDFSGFVTCFFRVYIAFDLLLTPQTK</sequence>
<reference evidence="1 2" key="2">
    <citation type="journal article" date="2022" name="Mol. Ecol. Resour.">
        <title>The genomes of chicory, endive, great burdock and yacon provide insights into Asteraceae paleo-polyploidization history and plant inulin production.</title>
        <authorList>
            <person name="Fan W."/>
            <person name="Wang S."/>
            <person name="Wang H."/>
            <person name="Wang A."/>
            <person name="Jiang F."/>
            <person name="Liu H."/>
            <person name="Zhao H."/>
            <person name="Xu D."/>
            <person name="Zhang Y."/>
        </authorList>
    </citation>
    <scope>NUCLEOTIDE SEQUENCE [LARGE SCALE GENOMIC DNA]</scope>
    <source>
        <strain evidence="2">cv. Niubang</strain>
    </source>
</reference>
<accession>A0ACB9FL24</accession>
<proteinExistence type="predicted"/>
<organism evidence="1 2">
    <name type="scientific">Arctium lappa</name>
    <name type="common">Greater burdock</name>
    <name type="synonym">Lappa major</name>
    <dbReference type="NCBI Taxonomy" id="4217"/>
    <lineage>
        <taxon>Eukaryota</taxon>
        <taxon>Viridiplantae</taxon>
        <taxon>Streptophyta</taxon>
        <taxon>Embryophyta</taxon>
        <taxon>Tracheophyta</taxon>
        <taxon>Spermatophyta</taxon>
        <taxon>Magnoliopsida</taxon>
        <taxon>eudicotyledons</taxon>
        <taxon>Gunneridae</taxon>
        <taxon>Pentapetalae</taxon>
        <taxon>asterids</taxon>
        <taxon>campanulids</taxon>
        <taxon>Asterales</taxon>
        <taxon>Asteraceae</taxon>
        <taxon>Carduoideae</taxon>
        <taxon>Cardueae</taxon>
        <taxon>Arctiinae</taxon>
        <taxon>Arctium</taxon>
    </lineage>
</organism>
<name>A0ACB9FL24_ARCLA</name>
<reference evidence="2" key="1">
    <citation type="journal article" date="2022" name="Mol. Ecol. Resour.">
        <title>The genomes of chicory, endive, great burdock and yacon provide insights into Asteraceae palaeo-polyploidization history and plant inulin production.</title>
        <authorList>
            <person name="Fan W."/>
            <person name="Wang S."/>
            <person name="Wang H."/>
            <person name="Wang A."/>
            <person name="Jiang F."/>
            <person name="Liu H."/>
            <person name="Zhao H."/>
            <person name="Xu D."/>
            <person name="Zhang Y."/>
        </authorList>
    </citation>
    <scope>NUCLEOTIDE SEQUENCE [LARGE SCALE GENOMIC DNA]</scope>
    <source>
        <strain evidence="2">cv. Niubang</strain>
    </source>
</reference>
<dbReference type="EMBL" id="CM042047">
    <property type="protein sequence ID" value="KAI3771814.1"/>
    <property type="molecule type" value="Genomic_DNA"/>
</dbReference>
<evidence type="ECO:0000313" key="1">
    <source>
        <dbReference type="EMBL" id="KAI3771814.1"/>
    </source>
</evidence>
<dbReference type="Proteomes" id="UP001055879">
    <property type="component" value="Linkage Group LG01"/>
</dbReference>
<protein>
    <submittedName>
        <fullName evidence="1">Uncharacterized protein</fullName>
    </submittedName>
</protein>